<accession>A0A8H7UN26</accession>
<dbReference type="AlphaFoldDB" id="A0A8H7UN26"/>
<dbReference type="InterPro" id="IPR036028">
    <property type="entry name" value="SH3-like_dom_sf"/>
</dbReference>
<dbReference type="InterPro" id="IPR001452">
    <property type="entry name" value="SH3_domain"/>
</dbReference>
<feature type="chain" id="PRO_5034518179" description="SH3 domain-containing protein" evidence="5">
    <location>
        <begin position="22"/>
        <end position="312"/>
    </location>
</feature>
<keyword evidence="4" id="KW-1133">Transmembrane helix</keyword>
<feature type="signal peptide" evidence="5">
    <location>
        <begin position="1"/>
        <end position="21"/>
    </location>
</feature>
<protein>
    <recommendedName>
        <fullName evidence="6">SH3 domain-containing protein</fullName>
    </recommendedName>
</protein>
<dbReference type="Gene3D" id="2.30.30.40">
    <property type="entry name" value="SH3 Domains"/>
    <property type="match status" value="1"/>
</dbReference>
<keyword evidence="4" id="KW-0812">Transmembrane</keyword>
<feature type="compositionally biased region" description="Low complexity" evidence="3">
    <location>
        <begin position="92"/>
        <end position="120"/>
    </location>
</feature>
<feature type="domain" description="SH3" evidence="6">
    <location>
        <begin position="221"/>
        <end position="283"/>
    </location>
</feature>
<name>A0A8H7UN26_9FUNG</name>
<evidence type="ECO:0000256" key="3">
    <source>
        <dbReference type="SAM" id="MobiDB-lite"/>
    </source>
</evidence>
<dbReference type="PROSITE" id="PS50002">
    <property type="entry name" value="SH3"/>
    <property type="match status" value="1"/>
</dbReference>
<dbReference type="Proteomes" id="UP000612746">
    <property type="component" value="Unassembled WGS sequence"/>
</dbReference>
<feature type="region of interest" description="Disordered" evidence="3">
    <location>
        <begin position="76"/>
        <end position="120"/>
    </location>
</feature>
<feature type="compositionally biased region" description="Low complexity" evidence="3">
    <location>
        <begin position="29"/>
        <end position="63"/>
    </location>
</feature>
<proteinExistence type="predicted"/>
<reference evidence="7" key="1">
    <citation type="submission" date="2020-12" db="EMBL/GenBank/DDBJ databases">
        <title>Metabolic potential, ecology and presence of endohyphal bacteria is reflected in genomic diversity of Mucoromycotina.</title>
        <authorList>
            <person name="Muszewska A."/>
            <person name="Okrasinska A."/>
            <person name="Steczkiewicz K."/>
            <person name="Drgas O."/>
            <person name="Orlowska M."/>
            <person name="Perlinska-Lenart U."/>
            <person name="Aleksandrzak-Piekarczyk T."/>
            <person name="Szatraj K."/>
            <person name="Zielenkiewicz U."/>
            <person name="Pilsyk S."/>
            <person name="Malc E."/>
            <person name="Mieczkowski P."/>
            <person name="Kruszewska J.S."/>
            <person name="Biernat P."/>
            <person name="Pawlowska J."/>
        </authorList>
    </citation>
    <scope>NUCLEOTIDE SEQUENCE</scope>
    <source>
        <strain evidence="7">WA0000051536</strain>
    </source>
</reference>
<evidence type="ECO:0000259" key="6">
    <source>
        <dbReference type="PROSITE" id="PS50002"/>
    </source>
</evidence>
<keyword evidence="1 2" id="KW-0728">SH3 domain</keyword>
<dbReference type="Pfam" id="PF14604">
    <property type="entry name" value="SH3_9"/>
    <property type="match status" value="1"/>
</dbReference>
<organism evidence="7 8">
    <name type="scientific">Umbelopsis vinacea</name>
    <dbReference type="NCBI Taxonomy" id="44442"/>
    <lineage>
        <taxon>Eukaryota</taxon>
        <taxon>Fungi</taxon>
        <taxon>Fungi incertae sedis</taxon>
        <taxon>Mucoromycota</taxon>
        <taxon>Mucoromycotina</taxon>
        <taxon>Umbelopsidomycetes</taxon>
        <taxon>Umbelopsidales</taxon>
        <taxon>Umbelopsidaceae</taxon>
        <taxon>Umbelopsis</taxon>
    </lineage>
</organism>
<feature type="transmembrane region" description="Helical" evidence="4">
    <location>
        <begin position="124"/>
        <end position="146"/>
    </location>
</feature>
<evidence type="ECO:0000256" key="5">
    <source>
        <dbReference type="SAM" id="SignalP"/>
    </source>
</evidence>
<evidence type="ECO:0000256" key="4">
    <source>
        <dbReference type="SAM" id="Phobius"/>
    </source>
</evidence>
<dbReference type="EMBL" id="JAEPRA010000003">
    <property type="protein sequence ID" value="KAG2187777.1"/>
    <property type="molecule type" value="Genomic_DNA"/>
</dbReference>
<evidence type="ECO:0000313" key="8">
    <source>
        <dbReference type="Proteomes" id="UP000612746"/>
    </source>
</evidence>
<comment type="caution">
    <text evidence="7">The sequence shown here is derived from an EMBL/GenBank/DDBJ whole genome shotgun (WGS) entry which is preliminary data.</text>
</comment>
<sequence>MTSLLVSSVLLSIASVIPVEGSPVKRAESFANNSSSAESTKAAAKETSTTKKTSAAATHASATSSSAAAKNSSAVVSSSAPGGITQPATMVSSTLPPTISPTSSVASSTATPAADTSSGGISSAAIGGIAAMAVIVVIGAGAFFMLRRKRQRNQTQKRNTTMSVDPFTMGFGSNQPPPPAHYQQQPMQSHAMTDTSFAQPPPMLSQPAPMPPAAPVEAESPSLGTYTVISTYTPTLGDELEIHPGDRVEILVEYDDGWVTGRNVSKGGVKGVFPKHCIDYATSPSQHQPAMLDAAGDETGRTKRISSIYGAQ</sequence>
<feature type="region of interest" description="Disordered" evidence="3">
    <location>
        <begin position="150"/>
        <end position="220"/>
    </location>
</feature>
<evidence type="ECO:0000256" key="1">
    <source>
        <dbReference type="ARBA" id="ARBA00022443"/>
    </source>
</evidence>
<keyword evidence="4" id="KW-0472">Membrane</keyword>
<evidence type="ECO:0000256" key="2">
    <source>
        <dbReference type="PROSITE-ProRule" id="PRU00192"/>
    </source>
</evidence>
<dbReference type="SUPFAM" id="SSF50044">
    <property type="entry name" value="SH3-domain"/>
    <property type="match status" value="1"/>
</dbReference>
<dbReference type="SMART" id="SM00326">
    <property type="entry name" value="SH3"/>
    <property type="match status" value="1"/>
</dbReference>
<keyword evidence="8" id="KW-1185">Reference proteome</keyword>
<gene>
    <name evidence="7" type="ORF">INT44_005467</name>
</gene>
<dbReference type="OrthoDB" id="5340910at2759"/>
<evidence type="ECO:0000313" key="7">
    <source>
        <dbReference type="EMBL" id="KAG2187777.1"/>
    </source>
</evidence>
<keyword evidence="5" id="KW-0732">Signal</keyword>
<feature type="compositionally biased region" description="Pro residues" evidence="3">
    <location>
        <begin position="199"/>
        <end position="214"/>
    </location>
</feature>
<feature type="region of interest" description="Disordered" evidence="3">
    <location>
        <begin position="28"/>
        <end position="63"/>
    </location>
</feature>